<organism evidence="12 13">
    <name type="scientific">Periplaneta americana</name>
    <name type="common">American cockroach</name>
    <name type="synonym">Blatta americana</name>
    <dbReference type="NCBI Taxonomy" id="6978"/>
    <lineage>
        <taxon>Eukaryota</taxon>
        <taxon>Metazoa</taxon>
        <taxon>Ecdysozoa</taxon>
        <taxon>Arthropoda</taxon>
        <taxon>Hexapoda</taxon>
        <taxon>Insecta</taxon>
        <taxon>Pterygota</taxon>
        <taxon>Neoptera</taxon>
        <taxon>Polyneoptera</taxon>
        <taxon>Dictyoptera</taxon>
        <taxon>Blattodea</taxon>
        <taxon>Blattoidea</taxon>
        <taxon>Blattidae</taxon>
        <taxon>Blattinae</taxon>
        <taxon>Periplaneta</taxon>
    </lineage>
</organism>
<keyword evidence="5" id="KW-0378">Hydrolase</keyword>
<keyword evidence="3" id="KW-0540">Nuclease</keyword>
<dbReference type="InterPro" id="IPR014881">
    <property type="entry name" value="NOB1_Zn-bd"/>
</dbReference>
<dbReference type="Pfam" id="PF08772">
    <property type="entry name" value="Zn_ribbon_NOB1"/>
    <property type="match status" value="1"/>
</dbReference>
<accession>A0ABQ8SCQ4</accession>
<dbReference type="CDD" id="cd09876">
    <property type="entry name" value="PIN_Nob1-like"/>
    <property type="match status" value="1"/>
</dbReference>
<evidence type="ECO:0000256" key="8">
    <source>
        <dbReference type="PIRNR" id="PIRNR037125"/>
    </source>
</evidence>
<dbReference type="InterPro" id="IPR017117">
    <property type="entry name" value="Nob1_euk"/>
</dbReference>
<dbReference type="InterPro" id="IPR033411">
    <property type="entry name" value="Ribonuclease_PIN"/>
</dbReference>
<evidence type="ECO:0000256" key="3">
    <source>
        <dbReference type="ARBA" id="ARBA00022722"/>
    </source>
</evidence>
<keyword evidence="7 8" id="KW-0539">Nucleus</keyword>
<evidence type="ECO:0000313" key="12">
    <source>
        <dbReference type="EMBL" id="KAJ4431834.1"/>
    </source>
</evidence>
<dbReference type="Gene3D" id="6.20.210.10">
    <property type="entry name" value="Nin one binding (NOB1), Zn-ribbon-like"/>
    <property type="match status" value="1"/>
</dbReference>
<proteinExistence type="inferred from homology"/>
<feature type="domain" description="Nin one binding (NOB1) Zn-ribbon-like" evidence="10">
    <location>
        <begin position="268"/>
        <end position="338"/>
    </location>
</feature>
<evidence type="ECO:0000256" key="1">
    <source>
        <dbReference type="ARBA" id="ARBA00004123"/>
    </source>
</evidence>
<evidence type="ECO:0000259" key="10">
    <source>
        <dbReference type="Pfam" id="PF08772"/>
    </source>
</evidence>
<feature type="region of interest" description="Disordered" evidence="9">
    <location>
        <begin position="188"/>
        <end position="211"/>
    </location>
</feature>
<dbReference type="Pfam" id="PF17146">
    <property type="entry name" value="PIN_6"/>
    <property type="match status" value="1"/>
</dbReference>
<comment type="subcellular location">
    <subcellularLocation>
        <location evidence="1 8">Nucleus</location>
    </subcellularLocation>
</comment>
<evidence type="ECO:0000256" key="4">
    <source>
        <dbReference type="ARBA" id="ARBA00022723"/>
    </source>
</evidence>
<keyword evidence="13" id="KW-1185">Reference proteome</keyword>
<evidence type="ECO:0000256" key="9">
    <source>
        <dbReference type="SAM" id="MobiDB-lite"/>
    </source>
</evidence>
<dbReference type="Gene3D" id="3.40.50.1010">
    <property type="entry name" value="5'-nuclease"/>
    <property type="match status" value="1"/>
</dbReference>
<dbReference type="InterPro" id="IPR039907">
    <property type="entry name" value="NOB1"/>
</dbReference>
<protein>
    <recommendedName>
        <fullName evidence="8">RNA-binding protein NOB1</fullName>
    </recommendedName>
</protein>
<evidence type="ECO:0000256" key="2">
    <source>
        <dbReference type="ARBA" id="ARBA00005858"/>
    </source>
</evidence>
<name>A0ABQ8SCQ4_PERAM</name>
<dbReference type="PIRSF" id="PIRSF037125">
    <property type="entry name" value="D-site_20S_pre-rRNA_nuclease"/>
    <property type="match status" value="1"/>
</dbReference>
<dbReference type="InterPro" id="IPR036283">
    <property type="entry name" value="NOB1_Zf-like_sf"/>
</dbReference>
<dbReference type="PANTHER" id="PTHR12814:SF2">
    <property type="entry name" value="RNA-BINDING PROTEIN NOB1"/>
    <property type="match status" value="1"/>
</dbReference>
<dbReference type="Proteomes" id="UP001148838">
    <property type="component" value="Unassembled WGS sequence"/>
</dbReference>
<evidence type="ECO:0000256" key="7">
    <source>
        <dbReference type="ARBA" id="ARBA00023242"/>
    </source>
</evidence>
<dbReference type="EMBL" id="JAJSOF020000029">
    <property type="protein sequence ID" value="KAJ4431834.1"/>
    <property type="molecule type" value="Genomic_DNA"/>
</dbReference>
<keyword evidence="4 8" id="KW-0479">Metal-binding</keyword>
<sequence length="416" mass="46882">MLAKKVLKLRDCMYKTELGGQIVTVKEVVDEITSKRQIRRLVVLPYDLQIKDVFMENILHVTEFSKKTGDYPSLSATDIRVMALTYQLEKEKVGTSHLNKEPQMNRVVTFTHYISDDSKATAGFYFPEKKDTDDGNDDDYACDDKINDTSEKINTLDISKSEDVINVTDVDDVLVPITNDETGKICEDNSDCKDESSDDSDNDNASCSSYEDDSGWITPQNIAHKKQEINCDVSDKHMKVACITSDFAMQNVLKQMGLNVLSVDGRQIHQLRSFILRCYACFKTTSVMTKVFCPNCGNKTLKKVAISVNDGIQVIHLSSRKRLSARGKKFSLPTPKGGKHANNPILCEDQRIPDQRPSRLARTKNNPLDADYIAGFSPFVMRDVNSRSAMLGIRGTDLKTLIGRNPNMRKKNKKRK</sequence>
<comment type="function">
    <text evidence="8">May play a role in mRNA degradation.</text>
</comment>
<evidence type="ECO:0000256" key="6">
    <source>
        <dbReference type="ARBA" id="ARBA00022833"/>
    </source>
</evidence>
<dbReference type="PANTHER" id="PTHR12814">
    <property type="entry name" value="RNA-BINDING PROTEIN NOB1"/>
    <property type="match status" value="1"/>
</dbReference>
<evidence type="ECO:0000313" key="13">
    <source>
        <dbReference type="Proteomes" id="UP001148838"/>
    </source>
</evidence>
<comment type="caution">
    <text evidence="12">The sequence shown here is derived from an EMBL/GenBank/DDBJ whole genome shotgun (WGS) entry which is preliminary data.</text>
</comment>
<comment type="similarity">
    <text evidence="2 8">Belongs to the NOB1 family.</text>
</comment>
<feature type="domain" description="Ribonuclease PIN" evidence="11">
    <location>
        <begin position="17"/>
        <end position="88"/>
    </location>
</feature>
<evidence type="ECO:0000259" key="11">
    <source>
        <dbReference type="Pfam" id="PF17146"/>
    </source>
</evidence>
<evidence type="ECO:0000256" key="5">
    <source>
        <dbReference type="ARBA" id="ARBA00022801"/>
    </source>
</evidence>
<dbReference type="SUPFAM" id="SSF144206">
    <property type="entry name" value="NOB1 zinc finger-like"/>
    <property type="match status" value="1"/>
</dbReference>
<keyword evidence="6 8" id="KW-0862">Zinc</keyword>
<gene>
    <name evidence="12" type="ORF">ANN_20439</name>
</gene>
<reference evidence="12 13" key="1">
    <citation type="journal article" date="2022" name="Allergy">
        <title>Genome assembly and annotation of Periplaneta americana reveal a comprehensive cockroach allergen profile.</title>
        <authorList>
            <person name="Wang L."/>
            <person name="Xiong Q."/>
            <person name="Saelim N."/>
            <person name="Wang L."/>
            <person name="Nong W."/>
            <person name="Wan A.T."/>
            <person name="Shi M."/>
            <person name="Liu X."/>
            <person name="Cao Q."/>
            <person name="Hui J.H.L."/>
            <person name="Sookrung N."/>
            <person name="Leung T.F."/>
            <person name="Tungtrongchitr A."/>
            <person name="Tsui S.K.W."/>
        </authorList>
    </citation>
    <scope>NUCLEOTIDE SEQUENCE [LARGE SCALE GENOMIC DNA]</scope>
    <source>
        <strain evidence="12">PWHHKU_190912</strain>
    </source>
</reference>